<sequence length="524" mass="55758">MRINRCAAFCAALFLSVTALAARAQDVALRSRDGAIEVAGTLLGFDGQYYRVQTRYGELTVDGSGVVCEGVGCPSLTNYVAELEIAGSKTVGSVLVPALIEGFALSEGLIAERETAGGDVVYVLSRPKGAASAQSGIVGRFTVRATTTDEGFADLLADEADIAMALREITAAEVALAREAGLGDLTQPNRSVVLALDAIVPVVASRNPVDAVSMRDLARILSGDITNWSELGGPDVAIAVHLREVGSGLAHGVARRLLEPARATLREEVIRHADNAALARAVERDPFGIGFASFSTTDDAKPLVLTGSCGFQLRAARRTIKTEDYPLTTPMFLYLPARRLPALGRDFLAYARSEAAQVVIRRAGFVDRAAEEVPVDLQGDRLANAILAARTPADLAELRRLADRLSGWRRLTTSFRFEPGSARLDAQSRANVRALADALEAGEHDGQGLAFVGFSDGRGAAPVNLEIARKRAEAVRAAVLEAAETADLGRVEIDTEAFGEALPLACDDSAWGRQINRRVEVWVR</sequence>
<accession>A0A1H3EXU6</accession>
<dbReference type="PROSITE" id="PS51123">
    <property type="entry name" value="OMPA_2"/>
    <property type="match status" value="1"/>
</dbReference>
<dbReference type="SUPFAM" id="SSF53850">
    <property type="entry name" value="Periplasmic binding protein-like II"/>
    <property type="match status" value="1"/>
</dbReference>
<dbReference type="InterPro" id="IPR050811">
    <property type="entry name" value="Phosphate_ABC_transporter"/>
</dbReference>
<dbReference type="Proteomes" id="UP000199286">
    <property type="component" value="Unassembled WGS sequence"/>
</dbReference>
<evidence type="ECO:0000256" key="2">
    <source>
        <dbReference type="PROSITE-ProRule" id="PRU00473"/>
    </source>
</evidence>
<name>A0A1H3EXU6_9RHOB</name>
<dbReference type="InterPro" id="IPR024370">
    <property type="entry name" value="PBP_domain"/>
</dbReference>
<dbReference type="OrthoDB" id="9790048at2"/>
<dbReference type="RefSeq" id="WP_089877415.1">
    <property type="nucleotide sequence ID" value="NZ_FNPF01000001.1"/>
</dbReference>
<dbReference type="PANTHER" id="PTHR30570:SF1">
    <property type="entry name" value="PHOSPHATE-BINDING PROTEIN PSTS"/>
    <property type="match status" value="1"/>
</dbReference>
<dbReference type="Pfam" id="PF12849">
    <property type="entry name" value="PBP_like_2"/>
    <property type="match status" value="1"/>
</dbReference>
<dbReference type="InterPro" id="IPR036737">
    <property type="entry name" value="OmpA-like_sf"/>
</dbReference>
<dbReference type="AlphaFoldDB" id="A0A1H3EXU6"/>
<gene>
    <name evidence="5" type="ORF">SAMN05444340_10127</name>
</gene>
<dbReference type="GO" id="GO:0016020">
    <property type="term" value="C:membrane"/>
    <property type="evidence" value="ECO:0007669"/>
    <property type="project" value="UniProtKB-UniRule"/>
</dbReference>
<feature type="signal peptide" evidence="3">
    <location>
        <begin position="1"/>
        <end position="21"/>
    </location>
</feature>
<dbReference type="Gene3D" id="3.40.190.10">
    <property type="entry name" value="Periplasmic binding protein-like II"/>
    <property type="match status" value="2"/>
</dbReference>
<organism evidence="5 6">
    <name type="scientific">Citreimonas salinaria</name>
    <dbReference type="NCBI Taxonomy" id="321339"/>
    <lineage>
        <taxon>Bacteria</taxon>
        <taxon>Pseudomonadati</taxon>
        <taxon>Pseudomonadota</taxon>
        <taxon>Alphaproteobacteria</taxon>
        <taxon>Rhodobacterales</taxon>
        <taxon>Roseobacteraceae</taxon>
        <taxon>Citreimonas</taxon>
    </lineage>
</organism>
<feature type="domain" description="OmpA-like" evidence="4">
    <location>
        <begin position="404"/>
        <end position="524"/>
    </location>
</feature>
<evidence type="ECO:0000313" key="6">
    <source>
        <dbReference type="Proteomes" id="UP000199286"/>
    </source>
</evidence>
<protein>
    <submittedName>
        <fullName evidence="5">Phosphate ABC transporter substrate-binding protein, PhoT family</fullName>
    </submittedName>
</protein>
<dbReference type="InterPro" id="IPR006665">
    <property type="entry name" value="OmpA-like"/>
</dbReference>
<dbReference type="STRING" id="321339.SAMN05444340_10127"/>
<dbReference type="Pfam" id="PF00691">
    <property type="entry name" value="OmpA"/>
    <property type="match status" value="1"/>
</dbReference>
<proteinExistence type="predicted"/>
<feature type="chain" id="PRO_5011793756" evidence="3">
    <location>
        <begin position="22"/>
        <end position="524"/>
    </location>
</feature>
<dbReference type="CDD" id="cd07185">
    <property type="entry name" value="OmpA_C-like"/>
    <property type="match status" value="1"/>
</dbReference>
<evidence type="ECO:0000313" key="5">
    <source>
        <dbReference type="EMBL" id="SDX82908.1"/>
    </source>
</evidence>
<dbReference type="Gene3D" id="3.30.1330.60">
    <property type="entry name" value="OmpA-like domain"/>
    <property type="match status" value="1"/>
</dbReference>
<dbReference type="SUPFAM" id="SSF103088">
    <property type="entry name" value="OmpA-like"/>
    <property type="match status" value="1"/>
</dbReference>
<keyword evidence="6" id="KW-1185">Reference proteome</keyword>
<keyword evidence="1 3" id="KW-0732">Signal</keyword>
<evidence type="ECO:0000259" key="4">
    <source>
        <dbReference type="PROSITE" id="PS51123"/>
    </source>
</evidence>
<dbReference type="EMBL" id="FNPF01000001">
    <property type="protein sequence ID" value="SDX82908.1"/>
    <property type="molecule type" value="Genomic_DNA"/>
</dbReference>
<keyword evidence="2" id="KW-0472">Membrane</keyword>
<reference evidence="5 6" key="1">
    <citation type="submission" date="2016-10" db="EMBL/GenBank/DDBJ databases">
        <authorList>
            <person name="de Groot N.N."/>
        </authorList>
    </citation>
    <scope>NUCLEOTIDE SEQUENCE [LARGE SCALE GENOMIC DNA]</scope>
    <source>
        <strain evidence="5 6">DSM 26880</strain>
    </source>
</reference>
<evidence type="ECO:0000256" key="3">
    <source>
        <dbReference type="SAM" id="SignalP"/>
    </source>
</evidence>
<evidence type="ECO:0000256" key="1">
    <source>
        <dbReference type="ARBA" id="ARBA00022729"/>
    </source>
</evidence>
<dbReference type="PANTHER" id="PTHR30570">
    <property type="entry name" value="PERIPLASMIC PHOSPHATE BINDING COMPONENT OF PHOSPHATE ABC TRANSPORTER"/>
    <property type="match status" value="1"/>
</dbReference>